<keyword evidence="3" id="KW-1185">Reference proteome</keyword>
<protein>
    <recommendedName>
        <fullName evidence="4">VOC family protein</fullName>
    </recommendedName>
</protein>
<dbReference type="Proteomes" id="UP000437709">
    <property type="component" value="Unassembled WGS sequence"/>
</dbReference>
<evidence type="ECO:0008006" key="4">
    <source>
        <dbReference type="Google" id="ProtNLM"/>
    </source>
</evidence>
<accession>A0A6N7EF12</accession>
<evidence type="ECO:0000313" key="2">
    <source>
        <dbReference type="EMBL" id="MPV36610.1"/>
    </source>
</evidence>
<dbReference type="EMBL" id="WHPC01000015">
    <property type="protein sequence ID" value="MPV36610.1"/>
    <property type="molecule type" value="Genomic_DNA"/>
</dbReference>
<evidence type="ECO:0000313" key="3">
    <source>
        <dbReference type="Proteomes" id="UP000437709"/>
    </source>
</evidence>
<comment type="caution">
    <text evidence="2">The sequence shown here is derived from an EMBL/GenBank/DDBJ whole genome shotgun (WGS) entry which is preliminary data.</text>
</comment>
<sequence>MVMVGGYRRGRSTTPTGPGTGRSDDNGGLGLVEIADHDGEWVELAAGSGRLALHAAGPESPPAGRTKLGIEVVGTDAYRSAAAAAGVRGEPITTDHGPASTVDVAGLPVVVDEAEPGVAGRGDAGMGEVTSETLSVVGLVYTPTPANHGAAAAALGWRPRVASDSGGWSDLTAHGILAFHEGELTDVDGAPACEVSLETGRLEPLLERASDAGLDARIIDESYGRTLRVTTPAGTELWVNETQQDLYGYHLTDPAAQAR</sequence>
<dbReference type="RefSeq" id="WP_193721600.1">
    <property type="nucleotide sequence ID" value="NZ_VUKD01000001.1"/>
</dbReference>
<evidence type="ECO:0000256" key="1">
    <source>
        <dbReference type="SAM" id="MobiDB-lite"/>
    </source>
</evidence>
<organism evidence="2 3">
    <name type="scientific">Georgenia subflava</name>
    <dbReference type="NCBI Taxonomy" id="1622177"/>
    <lineage>
        <taxon>Bacteria</taxon>
        <taxon>Bacillati</taxon>
        <taxon>Actinomycetota</taxon>
        <taxon>Actinomycetes</taxon>
        <taxon>Micrococcales</taxon>
        <taxon>Bogoriellaceae</taxon>
        <taxon>Georgenia</taxon>
    </lineage>
</organism>
<gene>
    <name evidence="2" type="ORF">GB881_05995</name>
</gene>
<name>A0A6N7EF12_9MICO</name>
<dbReference type="InterPro" id="IPR029068">
    <property type="entry name" value="Glyas_Bleomycin-R_OHBP_Dase"/>
</dbReference>
<feature type="region of interest" description="Disordered" evidence="1">
    <location>
        <begin position="1"/>
        <end position="28"/>
    </location>
</feature>
<reference evidence="2 3" key="1">
    <citation type="submission" date="2019-10" db="EMBL/GenBank/DDBJ databases">
        <title>Georgenia wutianyii sp. nov. and Georgenia yuyongxinii sp. nov. isolated from plateau pika (Ochotona curzoniae) in the Qinghai-Tibet plateau of China.</title>
        <authorList>
            <person name="Tian Z."/>
        </authorList>
    </citation>
    <scope>NUCLEOTIDE SEQUENCE [LARGE SCALE GENOMIC DNA]</scope>
    <source>
        <strain evidence="2 3">JCM 19765</strain>
    </source>
</reference>
<proteinExistence type="predicted"/>
<dbReference type="AlphaFoldDB" id="A0A6N7EF12"/>
<dbReference type="SUPFAM" id="SSF54593">
    <property type="entry name" value="Glyoxalase/Bleomycin resistance protein/Dihydroxybiphenyl dioxygenase"/>
    <property type="match status" value="1"/>
</dbReference>